<evidence type="ECO:0000313" key="3">
    <source>
        <dbReference type="Proteomes" id="UP000621210"/>
    </source>
</evidence>
<dbReference type="RefSeq" id="WP_188185935.1">
    <property type="nucleotide sequence ID" value="NZ_JACVQF010000239.1"/>
</dbReference>
<proteinExistence type="predicted"/>
<accession>A0A926QWD6</accession>
<reference evidence="2" key="1">
    <citation type="submission" date="2020-09" db="EMBL/GenBank/DDBJ databases">
        <title>Streptomyces grisecoloratus sp. nov., isolated from cotton soil.</title>
        <authorList>
            <person name="Xing L."/>
        </authorList>
    </citation>
    <scope>NUCLEOTIDE SEQUENCE</scope>
    <source>
        <strain evidence="2">TRM S81-3</strain>
    </source>
</reference>
<dbReference type="EMBL" id="JACVQF010000239">
    <property type="protein sequence ID" value="MBD0425047.1"/>
    <property type="molecule type" value="Genomic_DNA"/>
</dbReference>
<dbReference type="InterPro" id="IPR011047">
    <property type="entry name" value="Quinoprotein_ADH-like_sf"/>
</dbReference>
<dbReference type="AlphaFoldDB" id="A0A926QWD6"/>
<gene>
    <name evidence="2" type="ORF">H0H10_38740</name>
</gene>
<evidence type="ECO:0000256" key="1">
    <source>
        <dbReference type="SAM" id="MobiDB-lite"/>
    </source>
</evidence>
<keyword evidence="3" id="KW-1185">Reference proteome</keyword>
<name>A0A926QWD6_9ACTN</name>
<feature type="region of interest" description="Disordered" evidence="1">
    <location>
        <begin position="180"/>
        <end position="199"/>
    </location>
</feature>
<comment type="caution">
    <text evidence="2">The sequence shown here is derived from an EMBL/GenBank/DDBJ whole genome shotgun (WGS) entry which is preliminary data.</text>
</comment>
<reference evidence="2" key="2">
    <citation type="submission" date="2020-09" db="EMBL/GenBank/DDBJ databases">
        <authorList>
            <person name="Luo X."/>
        </authorList>
    </citation>
    <scope>NUCLEOTIDE SEQUENCE</scope>
    <source>
        <strain evidence="2">TRM S81-3</strain>
    </source>
</reference>
<dbReference type="SUPFAM" id="SSF50998">
    <property type="entry name" value="Quinoprotein alcohol dehydrogenase-like"/>
    <property type="match status" value="1"/>
</dbReference>
<organism evidence="2 3">
    <name type="scientific">Streptomyces griseicoloratus</name>
    <dbReference type="NCBI Taxonomy" id="2752516"/>
    <lineage>
        <taxon>Bacteria</taxon>
        <taxon>Bacillati</taxon>
        <taxon>Actinomycetota</taxon>
        <taxon>Actinomycetes</taxon>
        <taxon>Kitasatosporales</taxon>
        <taxon>Streptomycetaceae</taxon>
        <taxon>Streptomyces</taxon>
    </lineage>
</organism>
<dbReference type="Proteomes" id="UP000621210">
    <property type="component" value="Unassembled WGS sequence"/>
</dbReference>
<dbReference type="InterPro" id="IPR015943">
    <property type="entry name" value="WD40/YVTN_repeat-like_dom_sf"/>
</dbReference>
<sequence>MTASDTSGPWARPAAGREPAGAALLGWLVDPAAPRLCLVTGDKGCGKSQLLAWLVAHGTRPGTAPERRVHGFAPLDGQGVRTAIWTLADQLGVAARAPGELLAELAADRRRTVLVLPDLHAASDPQALTDLIGALVGLDHLKVVVEARAGHDVMPVLKGLTPAEMNLDDPRWTDPARAEAWRAEHPARQEPALPDPAETEAPDLLDLDDPVALCAADPERVTAAYEADTDPREGLRPAWLRAGQSLLRAQQPADRALVLLANLGDGADPRLAPALEECAADTPWRLVWSRIRGDVTPPWPGPALALAAGRRTLEGHALVADHQGTLRAVSLADAAPAGRMPDLVPDPHGLAALPDGTVIVLDGEGRLHTHRAPAAPRPSGLAALLDDGPGAWQQAMDALSLAVTHARITALAASEQALAVADSTGRVHLAFLAAPDRVLPPEHLHEGPVTALTVTDVPIGEPGQSVGLVYSGGVDGRVRAWGVGNEPLDVPVAERPCPVRALAAELTTSGLTLAIAWADGLVEHQRLDTHERRTFHPGPPVTALALTRTEELLIGTDESLTCLRPISPTVEGP</sequence>
<evidence type="ECO:0000313" key="2">
    <source>
        <dbReference type="EMBL" id="MBD0425047.1"/>
    </source>
</evidence>
<protein>
    <submittedName>
        <fullName evidence="2">Uncharacterized protein</fullName>
    </submittedName>
</protein>
<dbReference type="Gene3D" id="2.130.10.10">
    <property type="entry name" value="YVTN repeat-like/Quinoprotein amine dehydrogenase"/>
    <property type="match status" value="1"/>
</dbReference>